<accession>A0ABT1SD73</accession>
<evidence type="ECO:0000313" key="2">
    <source>
        <dbReference type="Proteomes" id="UP001524478"/>
    </source>
</evidence>
<name>A0ABT1SD73_9FIRM</name>
<dbReference type="CDD" id="cd10158">
    <property type="entry name" value="CsoR-like_DUF156_1"/>
    <property type="match status" value="1"/>
</dbReference>
<dbReference type="Proteomes" id="UP001524478">
    <property type="component" value="Unassembled WGS sequence"/>
</dbReference>
<dbReference type="Pfam" id="PF02583">
    <property type="entry name" value="Trns_repr_metal"/>
    <property type="match status" value="1"/>
</dbReference>
<gene>
    <name evidence="1" type="ORF">NE686_15090</name>
</gene>
<dbReference type="InterPro" id="IPR003735">
    <property type="entry name" value="Metal_Tscrpt_repr"/>
</dbReference>
<dbReference type="RefSeq" id="WP_256312172.1">
    <property type="nucleotide sequence ID" value="NZ_JANGAC010000012.1"/>
</dbReference>
<dbReference type="Gene3D" id="1.20.58.1000">
    <property type="entry name" value="Metal-sensitive repressor, helix protomer"/>
    <property type="match status" value="1"/>
</dbReference>
<dbReference type="PANTHER" id="PTHR33677:SF3">
    <property type="entry name" value="COPPER-SENSING TRANSCRIPTIONAL REPRESSOR RICR"/>
    <property type="match status" value="1"/>
</dbReference>
<keyword evidence="2" id="KW-1185">Reference proteome</keyword>
<sequence length="90" mass="10141">MNEHNHPHSKQVINRMARIIGHAEAVKRMLEEGKECSEILIQIAAVKSALNNAGKLILQDHINHCILQAIENNDNEPLEKLNAAIDKFIK</sequence>
<organism evidence="1 2">
    <name type="scientific">Tissierella carlieri</name>
    <dbReference type="NCBI Taxonomy" id="689904"/>
    <lineage>
        <taxon>Bacteria</taxon>
        <taxon>Bacillati</taxon>
        <taxon>Bacillota</taxon>
        <taxon>Tissierellia</taxon>
        <taxon>Tissierellales</taxon>
        <taxon>Tissierellaceae</taxon>
        <taxon>Tissierella</taxon>
    </lineage>
</organism>
<reference evidence="1 2" key="1">
    <citation type="submission" date="2022-06" db="EMBL/GenBank/DDBJ databases">
        <title>Isolation of gut microbiota from human fecal samples.</title>
        <authorList>
            <person name="Pamer E.G."/>
            <person name="Barat B."/>
            <person name="Waligurski E."/>
            <person name="Medina S."/>
            <person name="Paddock L."/>
            <person name="Mostad J."/>
        </authorList>
    </citation>
    <scope>NUCLEOTIDE SEQUENCE [LARGE SCALE GENOMIC DNA]</scope>
    <source>
        <strain evidence="1 2">DFI.7.95</strain>
    </source>
</reference>
<protein>
    <submittedName>
        <fullName evidence="1">Metal-sensing transcriptional repressor</fullName>
    </submittedName>
</protein>
<dbReference type="PANTHER" id="PTHR33677">
    <property type="entry name" value="TRANSCRIPTIONAL REPRESSOR FRMR-RELATED"/>
    <property type="match status" value="1"/>
</dbReference>
<dbReference type="InterPro" id="IPR038390">
    <property type="entry name" value="Metal_Tscrpt_repr_sf"/>
</dbReference>
<proteinExistence type="predicted"/>
<evidence type="ECO:0000313" key="1">
    <source>
        <dbReference type="EMBL" id="MCQ4924426.1"/>
    </source>
</evidence>
<comment type="caution">
    <text evidence="1">The sequence shown here is derived from an EMBL/GenBank/DDBJ whole genome shotgun (WGS) entry which is preliminary data.</text>
</comment>
<dbReference type="EMBL" id="JANGAC010000012">
    <property type="protein sequence ID" value="MCQ4924426.1"/>
    <property type="molecule type" value="Genomic_DNA"/>
</dbReference>